<dbReference type="AlphaFoldDB" id="A0A9P4J5P0"/>
<dbReference type="InterPro" id="IPR001578">
    <property type="entry name" value="Peptidase_C12_UCH"/>
</dbReference>
<dbReference type="PROSITE" id="PS52048">
    <property type="entry name" value="UCH_DOMAIN"/>
    <property type="match status" value="1"/>
</dbReference>
<evidence type="ECO:0000256" key="5">
    <source>
        <dbReference type="ARBA" id="ARBA00022807"/>
    </source>
</evidence>
<keyword evidence="3 7" id="KW-0833">Ubl conjugation pathway</keyword>
<comment type="caution">
    <text evidence="6">Lacks conserved residue(s) required for the propagation of feature annotation.</text>
</comment>
<dbReference type="GO" id="GO:0005737">
    <property type="term" value="C:cytoplasm"/>
    <property type="evidence" value="ECO:0007669"/>
    <property type="project" value="TreeGrafter"/>
</dbReference>
<dbReference type="PRINTS" id="PR00707">
    <property type="entry name" value="UBCTHYDRLASE"/>
</dbReference>
<feature type="domain" description="UCH catalytic" evidence="8">
    <location>
        <begin position="5"/>
        <end position="238"/>
    </location>
</feature>
<dbReference type="EMBL" id="ML996085">
    <property type="protein sequence ID" value="KAF2152854.1"/>
    <property type="molecule type" value="Genomic_DNA"/>
</dbReference>
<keyword evidence="4 7" id="KW-0378">Hydrolase</keyword>
<dbReference type="GO" id="GO:0016579">
    <property type="term" value="P:protein deubiquitination"/>
    <property type="evidence" value="ECO:0007669"/>
    <property type="project" value="TreeGrafter"/>
</dbReference>
<evidence type="ECO:0000259" key="8">
    <source>
        <dbReference type="PROSITE" id="PS52048"/>
    </source>
</evidence>
<comment type="caution">
    <text evidence="9">The sequence shown here is derived from an EMBL/GenBank/DDBJ whole genome shotgun (WGS) entry which is preliminary data.</text>
</comment>
<dbReference type="InterPro" id="IPR038765">
    <property type="entry name" value="Papain-like_cys_pep_sf"/>
</dbReference>
<comment type="similarity">
    <text evidence="6 7">Belongs to the peptidase C12 family.</text>
</comment>
<dbReference type="PANTHER" id="PTHR10589:SF41">
    <property type="entry name" value="UBIQUITIN CARBOXYL-TERMINAL HYDROLASE"/>
    <property type="match status" value="1"/>
</dbReference>
<evidence type="ECO:0000256" key="7">
    <source>
        <dbReference type="RuleBase" id="RU361215"/>
    </source>
</evidence>
<organism evidence="9 10">
    <name type="scientific">Myriangium duriaei CBS 260.36</name>
    <dbReference type="NCBI Taxonomy" id="1168546"/>
    <lineage>
        <taxon>Eukaryota</taxon>
        <taxon>Fungi</taxon>
        <taxon>Dikarya</taxon>
        <taxon>Ascomycota</taxon>
        <taxon>Pezizomycotina</taxon>
        <taxon>Dothideomycetes</taxon>
        <taxon>Dothideomycetidae</taxon>
        <taxon>Myriangiales</taxon>
        <taxon>Myriangiaceae</taxon>
        <taxon>Myriangium</taxon>
    </lineage>
</organism>
<accession>A0A9P4J5P0</accession>
<dbReference type="GO" id="GO:0006511">
    <property type="term" value="P:ubiquitin-dependent protein catabolic process"/>
    <property type="evidence" value="ECO:0007669"/>
    <property type="project" value="UniProtKB-UniRule"/>
</dbReference>
<dbReference type="Gene3D" id="3.40.532.10">
    <property type="entry name" value="Peptidase C12, ubiquitin carboxyl-terminal hydrolase"/>
    <property type="match status" value="1"/>
</dbReference>
<dbReference type="GO" id="GO:0004843">
    <property type="term" value="F:cysteine-type deubiquitinase activity"/>
    <property type="evidence" value="ECO:0007669"/>
    <property type="project" value="UniProtKB-EC"/>
</dbReference>
<dbReference type="EC" id="3.4.19.12" evidence="7"/>
<reference evidence="9" key="1">
    <citation type="journal article" date="2020" name="Stud. Mycol.">
        <title>101 Dothideomycetes genomes: a test case for predicting lifestyles and emergence of pathogens.</title>
        <authorList>
            <person name="Haridas S."/>
            <person name="Albert R."/>
            <person name="Binder M."/>
            <person name="Bloem J."/>
            <person name="Labutti K."/>
            <person name="Salamov A."/>
            <person name="Andreopoulos B."/>
            <person name="Baker S."/>
            <person name="Barry K."/>
            <person name="Bills G."/>
            <person name="Bluhm B."/>
            <person name="Cannon C."/>
            <person name="Castanera R."/>
            <person name="Culley D."/>
            <person name="Daum C."/>
            <person name="Ezra D."/>
            <person name="Gonzalez J."/>
            <person name="Henrissat B."/>
            <person name="Kuo A."/>
            <person name="Liang C."/>
            <person name="Lipzen A."/>
            <person name="Lutzoni F."/>
            <person name="Magnuson J."/>
            <person name="Mondo S."/>
            <person name="Nolan M."/>
            <person name="Ohm R."/>
            <person name="Pangilinan J."/>
            <person name="Park H.-J."/>
            <person name="Ramirez L."/>
            <person name="Alfaro M."/>
            <person name="Sun H."/>
            <person name="Tritt A."/>
            <person name="Yoshinaga Y."/>
            <person name="Zwiers L.-H."/>
            <person name="Turgeon B."/>
            <person name="Goodwin S."/>
            <person name="Spatafora J."/>
            <person name="Crous P."/>
            <person name="Grigoriev I."/>
        </authorList>
    </citation>
    <scope>NUCLEOTIDE SEQUENCE</scope>
    <source>
        <strain evidence="9">CBS 260.36</strain>
    </source>
</reference>
<dbReference type="PANTHER" id="PTHR10589">
    <property type="entry name" value="UBIQUITIN CARBOXYL-TERMINAL HYDROLASE"/>
    <property type="match status" value="1"/>
</dbReference>
<dbReference type="CDD" id="cd09616">
    <property type="entry name" value="Peptidase_C12_UCH_L1_L3"/>
    <property type="match status" value="1"/>
</dbReference>
<name>A0A9P4J5P0_9PEZI</name>
<evidence type="ECO:0000256" key="1">
    <source>
        <dbReference type="ARBA" id="ARBA00000707"/>
    </source>
</evidence>
<dbReference type="OrthoDB" id="427186at2759"/>
<gene>
    <name evidence="9" type="ORF">K461DRAFT_254787</name>
</gene>
<keyword evidence="2 7" id="KW-0645">Protease</keyword>
<dbReference type="FunFam" id="3.40.532.10:FF:000008">
    <property type="entry name" value="Ubiquitin carboxyl-terminal hydrolase"/>
    <property type="match status" value="1"/>
</dbReference>
<dbReference type="Pfam" id="PF01088">
    <property type="entry name" value="Peptidase_C12"/>
    <property type="match status" value="1"/>
</dbReference>
<evidence type="ECO:0000256" key="3">
    <source>
        <dbReference type="ARBA" id="ARBA00022786"/>
    </source>
</evidence>
<dbReference type="InterPro" id="IPR036959">
    <property type="entry name" value="Peptidase_C12_UCH_sf"/>
</dbReference>
<keyword evidence="5 7" id="KW-0788">Thiol protease</keyword>
<evidence type="ECO:0000256" key="4">
    <source>
        <dbReference type="ARBA" id="ARBA00022801"/>
    </source>
</evidence>
<sequence>MAKKTWVMLENNPDVMNQLAAKLGLSSELEFYDVYSLDDPELLAHIPRPALALLVIIPLTPGWDQNRKDEDANKGPYTSSGPDEPVIWFKQTIGNACGSIGLLHSLINGPAVDFVKPGSDLAALRSQAIPLNMIDRAQMLYDSEAFETAHKSVEQAGNSFANPTDGRNGGHFVSFVKSGGKLWELEGDRKGPLDRGSLAEDEDVLSSRALDAGIKRIIKLSADGEDENLRFSCIALARTS</sequence>
<evidence type="ECO:0000313" key="9">
    <source>
        <dbReference type="EMBL" id="KAF2152854.1"/>
    </source>
</evidence>
<dbReference type="Proteomes" id="UP000799439">
    <property type="component" value="Unassembled WGS sequence"/>
</dbReference>
<evidence type="ECO:0000313" key="10">
    <source>
        <dbReference type="Proteomes" id="UP000799439"/>
    </source>
</evidence>
<keyword evidence="10" id="KW-1185">Reference proteome</keyword>
<evidence type="ECO:0000256" key="2">
    <source>
        <dbReference type="ARBA" id="ARBA00022670"/>
    </source>
</evidence>
<comment type="catalytic activity">
    <reaction evidence="1 7">
        <text>Thiol-dependent hydrolysis of ester, thioester, amide, peptide and isopeptide bonds formed by the C-terminal Gly of ubiquitin (a 76-residue protein attached to proteins as an intracellular targeting signal).</text>
        <dbReference type="EC" id="3.4.19.12"/>
    </reaction>
</comment>
<evidence type="ECO:0000256" key="6">
    <source>
        <dbReference type="PROSITE-ProRule" id="PRU01393"/>
    </source>
</evidence>
<proteinExistence type="inferred from homology"/>
<protein>
    <recommendedName>
        <fullName evidence="7">Ubiquitin carboxyl-terminal hydrolase</fullName>
        <ecNumber evidence="7">3.4.19.12</ecNumber>
    </recommendedName>
</protein>
<dbReference type="SUPFAM" id="SSF54001">
    <property type="entry name" value="Cysteine proteinases"/>
    <property type="match status" value="1"/>
</dbReference>